<keyword evidence="2 6" id="KW-0699">rRNA-binding</keyword>
<dbReference type="Proteomes" id="UP000094828">
    <property type="component" value="Unassembled WGS sequence"/>
</dbReference>
<dbReference type="HAMAP" id="MF_01365_B">
    <property type="entry name" value="Ribosomal_uL6_B"/>
    <property type="match status" value="1"/>
</dbReference>
<sequence length="178" mass="19055">MSRIGKKPVAIPAGVTVQVAGDKLSVKGKVGELSLTVHPKITVRVDAGQVLVERPDDTRESRALHGLTRALVNNMVVGVDKPWEKKLEIQGVGYQAALSGKVLTLQVGFANAIKLDVPTGVSCVLADPTHITVSGADRQAVGQFAANIRRVRPPEPYKGKGVRYSDERVRRKSGKAMS</sequence>
<evidence type="ECO:0000256" key="1">
    <source>
        <dbReference type="ARBA" id="ARBA00009356"/>
    </source>
</evidence>
<keyword evidence="12" id="KW-1185">Reference proteome</keyword>
<dbReference type="Pfam" id="PF00347">
    <property type="entry name" value="Ribosomal_L6"/>
    <property type="match status" value="2"/>
</dbReference>
<dbReference type="InterPro" id="IPR036789">
    <property type="entry name" value="Ribosomal_uL6-like_a/b-dom_sf"/>
</dbReference>
<dbReference type="EMBL" id="LYDR01000110">
    <property type="protein sequence ID" value="ODA30418.1"/>
    <property type="molecule type" value="Genomic_DNA"/>
</dbReference>
<dbReference type="RefSeq" id="WP_068848641.1">
    <property type="nucleotide sequence ID" value="NZ_LYDR01000110.1"/>
</dbReference>
<reference evidence="11 12" key="1">
    <citation type="submission" date="2016-05" db="EMBL/GenBank/DDBJ databases">
        <title>Genomic and physiological characterization of Planctopirus sp. isolated from fresh water lake.</title>
        <authorList>
            <person name="Subhash Y."/>
            <person name="Ramana C."/>
        </authorList>
    </citation>
    <scope>NUCLEOTIDE SEQUENCE [LARGE SCALE GENOMIC DNA]</scope>
    <source>
        <strain evidence="11 12">JC280</strain>
    </source>
</reference>
<evidence type="ECO:0000256" key="4">
    <source>
        <dbReference type="ARBA" id="ARBA00022980"/>
    </source>
</evidence>
<evidence type="ECO:0000313" key="11">
    <source>
        <dbReference type="EMBL" id="ODA30418.1"/>
    </source>
</evidence>
<comment type="subunit">
    <text evidence="6">Part of the 50S ribosomal subunit.</text>
</comment>
<evidence type="ECO:0000256" key="7">
    <source>
        <dbReference type="RuleBase" id="RU003869"/>
    </source>
</evidence>
<keyword evidence="3 6" id="KW-0694">RNA-binding</keyword>
<dbReference type="FunFam" id="3.90.930.12:FF:000001">
    <property type="entry name" value="50S ribosomal protein L6"/>
    <property type="match status" value="1"/>
</dbReference>
<dbReference type="PANTHER" id="PTHR11655">
    <property type="entry name" value="60S/50S RIBOSOMAL PROTEIN L6/L9"/>
    <property type="match status" value="1"/>
</dbReference>
<evidence type="ECO:0000259" key="10">
    <source>
        <dbReference type="Pfam" id="PF00347"/>
    </source>
</evidence>
<evidence type="ECO:0000313" key="12">
    <source>
        <dbReference type="Proteomes" id="UP000094828"/>
    </source>
</evidence>
<dbReference type="GO" id="GO:0003735">
    <property type="term" value="F:structural constituent of ribosome"/>
    <property type="evidence" value="ECO:0007669"/>
    <property type="project" value="UniProtKB-UniRule"/>
</dbReference>
<dbReference type="InterPro" id="IPR020040">
    <property type="entry name" value="Ribosomal_uL6_a/b-dom"/>
</dbReference>
<dbReference type="GO" id="GO:0019843">
    <property type="term" value="F:rRNA binding"/>
    <property type="evidence" value="ECO:0007669"/>
    <property type="project" value="UniProtKB-UniRule"/>
</dbReference>
<feature type="domain" description="Large ribosomal subunit protein uL6 alpha-beta" evidence="10">
    <location>
        <begin position="91"/>
        <end position="164"/>
    </location>
</feature>
<name>A0A1C3EB17_9PLAN</name>
<dbReference type="SUPFAM" id="SSF56053">
    <property type="entry name" value="Ribosomal protein L6"/>
    <property type="match status" value="2"/>
</dbReference>
<feature type="compositionally biased region" description="Basic and acidic residues" evidence="9">
    <location>
        <begin position="155"/>
        <end position="169"/>
    </location>
</feature>
<dbReference type="InterPro" id="IPR019906">
    <property type="entry name" value="Ribosomal_uL6_bac-type"/>
</dbReference>
<organism evidence="11 12">
    <name type="scientific">Planctopirus hydrillae</name>
    <dbReference type="NCBI Taxonomy" id="1841610"/>
    <lineage>
        <taxon>Bacteria</taxon>
        <taxon>Pseudomonadati</taxon>
        <taxon>Planctomycetota</taxon>
        <taxon>Planctomycetia</taxon>
        <taxon>Planctomycetales</taxon>
        <taxon>Planctomycetaceae</taxon>
        <taxon>Planctopirus</taxon>
    </lineage>
</organism>
<dbReference type="FunFam" id="3.90.930.12:FF:000002">
    <property type="entry name" value="50S ribosomal protein L6"/>
    <property type="match status" value="1"/>
</dbReference>
<dbReference type="PANTHER" id="PTHR11655:SF14">
    <property type="entry name" value="LARGE RIBOSOMAL SUBUNIT PROTEIN UL6M"/>
    <property type="match status" value="1"/>
</dbReference>
<dbReference type="STRING" id="1841610.A6X21_00665"/>
<evidence type="ECO:0000256" key="3">
    <source>
        <dbReference type="ARBA" id="ARBA00022884"/>
    </source>
</evidence>
<evidence type="ECO:0000256" key="6">
    <source>
        <dbReference type="HAMAP-Rule" id="MF_01365"/>
    </source>
</evidence>
<dbReference type="PRINTS" id="PR00059">
    <property type="entry name" value="RIBOSOMALL6"/>
</dbReference>
<gene>
    <name evidence="6" type="primary">rplF</name>
    <name evidence="11" type="ORF">A6X21_00665</name>
</gene>
<dbReference type="AlphaFoldDB" id="A0A1C3EB17"/>
<dbReference type="InterPro" id="IPR002358">
    <property type="entry name" value="Ribosomal_uL6_CS"/>
</dbReference>
<evidence type="ECO:0000256" key="2">
    <source>
        <dbReference type="ARBA" id="ARBA00022730"/>
    </source>
</evidence>
<evidence type="ECO:0000256" key="5">
    <source>
        <dbReference type="ARBA" id="ARBA00023274"/>
    </source>
</evidence>
<accession>A0A1C3EB17</accession>
<evidence type="ECO:0000256" key="8">
    <source>
        <dbReference type="RuleBase" id="RU003870"/>
    </source>
</evidence>
<dbReference type="PIRSF" id="PIRSF002162">
    <property type="entry name" value="Ribosomal_L6"/>
    <property type="match status" value="1"/>
</dbReference>
<dbReference type="Gene3D" id="3.90.930.12">
    <property type="entry name" value="Ribosomal protein L6, alpha-beta domain"/>
    <property type="match status" value="2"/>
</dbReference>
<keyword evidence="5 6" id="KW-0687">Ribonucleoprotein</keyword>
<feature type="domain" description="Large ribosomal subunit protein uL6 alpha-beta" evidence="10">
    <location>
        <begin position="11"/>
        <end position="80"/>
    </location>
</feature>
<feature type="region of interest" description="Disordered" evidence="9">
    <location>
        <begin position="155"/>
        <end position="178"/>
    </location>
</feature>
<dbReference type="NCBIfam" id="TIGR03654">
    <property type="entry name" value="L6_bact"/>
    <property type="match status" value="1"/>
</dbReference>
<evidence type="ECO:0000256" key="9">
    <source>
        <dbReference type="SAM" id="MobiDB-lite"/>
    </source>
</evidence>
<proteinExistence type="inferred from homology"/>
<dbReference type="GO" id="GO:0002181">
    <property type="term" value="P:cytoplasmic translation"/>
    <property type="evidence" value="ECO:0007669"/>
    <property type="project" value="TreeGrafter"/>
</dbReference>
<keyword evidence="4 6" id="KW-0689">Ribosomal protein</keyword>
<dbReference type="GO" id="GO:0022625">
    <property type="term" value="C:cytosolic large ribosomal subunit"/>
    <property type="evidence" value="ECO:0007669"/>
    <property type="project" value="UniProtKB-UniRule"/>
</dbReference>
<dbReference type="PROSITE" id="PS00525">
    <property type="entry name" value="RIBOSOMAL_L6_1"/>
    <property type="match status" value="1"/>
</dbReference>
<dbReference type="OrthoDB" id="9805007at2"/>
<dbReference type="InterPro" id="IPR000702">
    <property type="entry name" value="Ribosomal_uL6-like"/>
</dbReference>
<protein>
    <recommendedName>
        <fullName evidence="6">Large ribosomal subunit protein uL6</fullName>
    </recommendedName>
</protein>
<comment type="function">
    <text evidence="6 8">This protein binds to the 23S rRNA, and is important in its secondary structure. It is located near the subunit interface in the base of the L7/L12 stalk, and near the tRNA binding site of the peptidyltransferase center.</text>
</comment>
<comment type="similarity">
    <text evidence="1 6 7">Belongs to the universal ribosomal protein uL6 family.</text>
</comment>
<comment type="caution">
    <text evidence="11">The sequence shown here is derived from an EMBL/GenBank/DDBJ whole genome shotgun (WGS) entry which is preliminary data.</text>
</comment>